<dbReference type="EMBL" id="CP089984">
    <property type="protein sequence ID" value="WXB16236.1"/>
    <property type="molecule type" value="Genomic_DNA"/>
</dbReference>
<gene>
    <name evidence="2" type="ORF">LZC94_02935</name>
</gene>
<evidence type="ECO:0000259" key="1">
    <source>
        <dbReference type="Pfam" id="PF07812"/>
    </source>
</evidence>
<evidence type="ECO:0000313" key="2">
    <source>
        <dbReference type="EMBL" id="WXB16236.1"/>
    </source>
</evidence>
<dbReference type="Proteomes" id="UP001370348">
    <property type="component" value="Chromosome"/>
</dbReference>
<keyword evidence="3" id="KW-1185">Reference proteome</keyword>
<proteinExistence type="predicted"/>
<reference evidence="2 3" key="1">
    <citation type="submission" date="2021-12" db="EMBL/GenBank/DDBJ databases">
        <title>Discovery of the Pendulisporaceae a myxobacterial family with distinct sporulation behavior and unique specialized metabolism.</title>
        <authorList>
            <person name="Garcia R."/>
            <person name="Popoff A."/>
            <person name="Bader C.D."/>
            <person name="Loehr J."/>
            <person name="Walesch S."/>
            <person name="Walt C."/>
            <person name="Boldt J."/>
            <person name="Bunk B."/>
            <person name="Haeckl F.J.F.P.J."/>
            <person name="Gunesch A.P."/>
            <person name="Birkelbach J."/>
            <person name="Nuebel U."/>
            <person name="Pietschmann T."/>
            <person name="Bach T."/>
            <person name="Mueller R."/>
        </authorList>
    </citation>
    <scope>NUCLEOTIDE SEQUENCE [LARGE SCALE GENOMIC DNA]</scope>
    <source>
        <strain evidence="2 3">MSr11954</strain>
    </source>
</reference>
<evidence type="ECO:0000313" key="3">
    <source>
        <dbReference type="Proteomes" id="UP001370348"/>
    </source>
</evidence>
<name>A0ABZ2LZ61_9BACT</name>
<accession>A0ABZ2LZ61</accession>
<dbReference type="RefSeq" id="WP_394825865.1">
    <property type="nucleotide sequence ID" value="NZ_CP089984.1"/>
</dbReference>
<sequence length="247" mass="26833">MTIPIFCGPTLYGAEVGPDIELLPPAKQGDLYRAAKRGAPAIGLIDGCFDQAPAVAHKEILWAMARGIHVFGASSMGALRAAELEAFGMEGVGAIFAQYRDGTLEDDDDVAVAHATAEHGYRPLSEAMVNIRATFAAAASEGVIQPDTHHALVQIAKALFYEERRYPLILAIAERQSISPADVRALRDFLPAGRVDLKRRDALALLTRMAEHPRTGPEAKKVRYVFSHTEAWESLRRRIEAEGPPPA</sequence>
<dbReference type="InterPro" id="IPR012924">
    <property type="entry name" value="TfuA_core"/>
</dbReference>
<feature type="domain" description="TfuA-like core" evidence="1">
    <location>
        <begin position="46"/>
        <end position="164"/>
    </location>
</feature>
<protein>
    <recommendedName>
        <fullName evidence="1">TfuA-like core domain-containing protein</fullName>
    </recommendedName>
</protein>
<organism evidence="2 3">
    <name type="scientific">Pendulispora albinea</name>
    <dbReference type="NCBI Taxonomy" id="2741071"/>
    <lineage>
        <taxon>Bacteria</taxon>
        <taxon>Pseudomonadati</taxon>
        <taxon>Myxococcota</taxon>
        <taxon>Myxococcia</taxon>
        <taxon>Myxococcales</taxon>
        <taxon>Sorangiineae</taxon>
        <taxon>Pendulisporaceae</taxon>
        <taxon>Pendulispora</taxon>
    </lineage>
</organism>
<dbReference type="Pfam" id="PF07812">
    <property type="entry name" value="TfuA"/>
    <property type="match status" value="1"/>
</dbReference>